<organism evidence="1 2">
    <name type="scientific">Pseudovibrio ascidiaceicola</name>
    <dbReference type="NCBI Taxonomy" id="285279"/>
    <lineage>
        <taxon>Bacteria</taxon>
        <taxon>Pseudomonadati</taxon>
        <taxon>Pseudomonadota</taxon>
        <taxon>Alphaproteobacteria</taxon>
        <taxon>Hyphomicrobiales</taxon>
        <taxon>Stappiaceae</taxon>
        <taxon>Pseudovibrio</taxon>
    </lineage>
</organism>
<reference evidence="1 2" key="1">
    <citation type="submission" date="2016-10" db="EMBL/GenBank/DDBJ databases">
        <authorList>
            <person name="Varghese N."/>
            <person name="Submissions S."/>
        </authorList>
    </citation>
    <scope>NUCLEOTIDE SEQUENCE [LARGE SCALE GENOMIC DNA]</scope>
    <source>
        <strain evidence="1 2">DSM 16392</strain>
    </source>
</reference>
<keyword evidence="2" id="KW-1185">Reference proteome</keyword>
<dbReference type="Pfam" id="PF00300">
    <property type="entry name" value="His_Phos_1"/>
    <property type="match status" value="1"/>
</dbReference>
<evidence type="ECO:0000313" key="2">
    <source>
        <dbReference type="Proteomes" id="UP000199598"/>
    </source>
</evidence>
<dbReference type="EMBL" id="FOSK01000001">
    <property type="protein sequence ID" value="SFJ97829.1"/>
    <property type="molecule type" value="Genomic_DNA"/>
</dbReference>
<accession>A0A1I3VRR0</accession>
<dbReference type="Proteomes" id="UP000199598">
    <property type="component" value="Unassembled WGS sequence"/>
</dbReference>
<protein>
    <submittedName>
        <fullName evidence="1">Broad specificity phosphatase PhoE</fullName>
    </submittedName>
</protein>
<dbReference type="InterPro" id="IPR018247">
    <property type="entry name" value="EF_Hand_1_Ca_BS"/>
</dbReference>
<name>A0A1I3VRR0_9HYPH</name>
<proteinExistence type="predicted"/>
<dbReference type="InterPro" id="IPR013078">
    <property type="entry name" value="His_Pase_superF_clade-1"/>
</dbReference>
<sequence>MTYCIYLTHPNVDIDPATPVPHWDLSDKGRERLEQGLRQPWLLEIDHVISSREKKAIETGQIIASHLGMELITAPGLHENDRSSTGFLEPDEFEHVADEFFSRPAVSVRGWERALDAQSRVVAAIKQAFTTVPRGEPALFSGHGGVGTLLKCHLANNAIDRAFDQPPNVGGGCWFRFDPADLEACSASIESLKWQLIDEMALAQ</sequence>
<evidence type="ECO:0000313" key="1">
    <source>
        <dbReference type="EMBL" id="SFJ97829.1"/>
    </source>
</evidence>
<dbReference type="RefSeq" id="WP_093516561.1">
    <property type="nucleotide sequence ID" value="NZ_FOSK01000001.1"/>
</dbReference>
<comment type="caution">
    <text evidence="1">The sequence shown here is derived from an EMBL/GenBank/DDBJ whole genome shotgun (WGS) entry which is preliminary data.</text>
</comment>
<dbReference type="SUPFAM" id="SSF53254">
    <property type="entry name" value="Phosphoglycerate mutase-like"/>
    <property type="match status" value="1"/>
</dbReference>
<dbReference type="InterPro" id="IPR029033">
    <property type="entry name" value="His_PPase_superfam"/>
</dbReference>
<dbReference type="Gene3D" id="3.40.50.1240">
    <property type="entry name" value="Phosphoglycerate mutase-like"/>
    <property type="match status" value="1"/>
</dbReference>
<gene>
    <name evidence="1" type="ORF">SAMN04488518_101574</name>
</gene>
<dbReference type="PROSITE" id="PS00018">
    <property type="entry name" value="EF_HAND_1"/>
    <property type="match status" value="1"/>
</dbReference>